<comment type="subcellular location">
    <subcellularLocation>
        <location evidence="1">Membrane</location>
        <topology evidence="1">Multi-pass membrane protein</topology>
    </subcellularLocation>
</comment>
<dbReference type="EMBL" id="KN847323">
    <property type="protein sequence ID" value="KIW49792.1"/>
    <property type="molecule type" value="Genomic_DNA"/>
</dbReference>
<proteinExistence type="inferred from homology"/>
<evidence type="ECO:0000256" key="3">
    <source>
        <dbReference type="SAM" id="MobiDB-lite"/>
    </source>
</evidence>
<dbReference type="PROSITE" id="PS50850">
    <property type="entry name" value="MFS"/>
    <property type="match status" value="1"/>
</dbReference>
<feature type="domain" description="Major facilitator superfamily (MFS) profile" evidence="5">
    <location>
        <begin position="48"/>
        <end position="430"/>
    </location>
</feature>
<protein>
    <recommendedName>
        <fullName evidence="5">Major facilitator superfamily (MFS) profile domain-containing protein</fullName>
    </recommendedName>
</protein>
<keyword evidence="4" id="KW-0812">Transmembrane</keyword>
<reference evidence="6 7" key="1">
    <citation type="submission" date="2015-01" db="EMBL/GenBank/DDBJ databases">
        <title>The Genome Sequence of Exophiala xenobiotica CBS118157.</title>
        <authorList>
            <consortium name="The Broad Institute Genomics Platform"/>
            <person name="Cuomo C."/>
            <person name="de Hoog S."/>
            <person name="Gorbushina A."/>
            <person name="Stielow B."/>
            <person name="Teixiera M."/>
            <person name="Abouelleil A."/>
            <person name="Chapman S.B."/>
            <person name="Priest M."/>
            <person name="Young S.K."/>
            <person name="Wortman J."/>
            <person name="Nusbaum C."/>
            <person name="Birren B."/>
        </authorList>
    </citation>
    <scope>NUCLEOTIDE SEQUENCE [LARGE SCALE GENOMIC DNA]</scope>
    <source>
        <strain evidence="6 7">CBS 118157</strain>
    </source>
</reference>
<feature type="transmembrane region" description="Helical" evidence="4">
    <location>
        <begin position="140"/>
        <end position="163"/>
    </location>
</feature>
<evidence type="ECO:0000256" key="2">
    <source>
        <dbReference type="ARBA" id="ARBA00006727"/>
    </source>
</evidence>
<feature type="transmembrane region" description="Helical" evidence="4">
    <location>
        <begin position="372"/>
        <end position="390"/>
    </location>
</feature>
<feature type="transmembrane region" description="Helical" evidence="4">
    <location>
        <begin position="49"/>
        <end position="70"/>
    </location>
</feature>
<feature type="transmembrane region" description="Helical" evidence="4">
    <location>
        <begin position="340"/>
        <end position="365"/>
    </location>
</feature>
<dbReference type="HOGENOM" id="CLU_001265_1_1_1"/>
<dbReference type="PANTHER" id="PTHR11360">
    <property type="entry name" value="MONOCARBOXYLATE TRANSPORTER"/>
    <property type="match status" value="1"/>
</dbReference>
<evidence type="ECO:0000313" key="7">
    <source>
        <dbReference type="Proteomes" id="UP000054342"/>
    </source>
</evidence>
<dbReference type="RefSeq" id="XP_013310376.1">
    <property type="nucleotide sequence ID" value="XM_013454922.1"/>
</dbReference>
<comment type="similarity">
    <text evidence="2">Belongs to the major facilitator superfamily. Monocarboxylate porter (TC 2.A.1.13) family.</text>
</comment>
<feature type="transmembrane region" description="Helical" evidence="4">
    <location>
        <begin position="314"/>
        <end position="334"/>
    </location>
</feature>
<evidence type="ECO:0000313" key="6">
    <source>
        <dbReference type="EMBL" id="KIW49792.1"/>
    </source>
</evidence>
<gene>
    <name evidence="6" type="ORF">PV05_11438</name>
</gene>
<dbReference type="InterPro" id="IPR011701">
    <property type="entry name" value="MFS"/>
</dbReference>
<dbReference type="Gene3D" id="1.20.1250.20">
    <property type="entry name" value="MFS general substrate transporter like domains"/>
    <property type="match status" value="2"/>
</dbReference>
<dbReference type="InterPro" id="IPR050327">
    <property type="entry name" value="Proton-linked_MCT"/>
</dbReference>
<feature type="transmembrane region" description="Helical" evidence="4">
    <location>
        <begin position="283"/>
        <end position="302"/>
    </location>
</feature>
<feature type="transmembrane region" description="Helical" evidence="4">
    <location>
        <begin position="402"/>
        <end position="424"/>
    </location>
</feature>
<dbReference type="Pfam" id="PF07690">
    <property type="entry name" value="MFS_1"/>
    <property type="match status" value="1"/>
</dbReference>
<feature type="transmembrane region" description="Helical" evidence="4">
    <location>
        <begin position="175"/>
        <end position="197"/>
    </location>
</feature>
<dbReference type="Proteomes" id="UP000054342">
    <property type="component" value="Unassembled WGS sequence"/>
</dbReference>
<evidence type="ECO:0000256" key="1">
    <source>
        <dbReference type="ARBA" id="ARBA00004141"/>
    </source>
</evidence>
<feature type="transmembrane region" description="Helical" evidence="4">
    <location>
        <begin position="90"/>
        <end position="108"/>
    </location>
</feature>
<dbReference type="AlphaFoldDB" id="A0A0D2CIR5"/>
<dbReference type="CDD" id="cd17352">
    <property type="entry name" value="MFS_MCT_SLC16"/>
    <property type="match status" value="1"/>
</dbReference>
<dbReference type="InterPro" id="IPR036259">
    <property type="entry name" value="MFS_trans_sf"/>
</dbReference>
<name>A0A0D2CIR5_9EURO</name>
<dbReference type="SUPFAM" id="SSF103473">
    <property type="entry name" value="MFS general substrate transporter"/>
    <property type="match status" value="1"/>
</dbReference>
<accession>A0A0D2CIR5</accession>
<feature type="transmembrane region" description="Helical" evidence="4">
    <location>
        <begin position="250"/>
        <end position="271"/>
    </location>
</feature>
<keyword evidence="4" id="KW-0472">Membrane</keyword>
<dbReference type="GeneID" id="25333346"/>
<dbReference type="PANTHER" id="PTHR11360:SF319">
    <property type="entry name" value="MAJOR FACILITATOR SUPERFAMILY (MFS) PROFILE DOMAIN-CONTAINING PROTEIN"/>
    <property type="match status" value="1"/>
</dbReference>
<feature type="region of interest" description="Disordered" evidence="3">
    <location>
        <begin position="1"/>
        <end position="35"/>
    </location>
</feature>
<keyword evidence="4" id="KW-1133">Transmembrane helix</keyword>
<keyword evidence="7" id="KW-1185">Reference proteome</keyword>
<dbReference type="OrthoDB" id="6499973at2759"/>
<dbReference type="InterPro" id="IPR020846">
    <property type="entry name" value="MFS_dom"/>
</dbReference>
<dbReference type="GO" id="GO:0022857">
    <property type="term" value="F:transmembrane transporter activity"/>
    <property type="evidence" value="ECO:0007669"/>
    <property type="project" value="InterPro"/>
</dbReference>
<organism evidence="6 7">
    <name type="scientific">Exophiala xenobiotica</name>
    <dbReference type="NCBI Taxonomy" id="348802"/>
    <lineage>
        <taxon>Eukaryota</taxon>
        <taxon>Fungi</taxon>
        <taxon>Dikarya</taxon>
        <taxon>Ascomycota</taxon>
        <taxon>Pezizomycotina</taxon>
        <taxon>Eurotiomycetes</taxon>
        <taxon>Chaetothyriomycetidae</taxon>
        <taxon>Chaetothyriales</taxon>
        <taxon>Herpotrichiellaceae</taxon>
        <taxon>Exophiala</taxon>
    </lineage>
</organism>
<feature type="transmembrane region" description="Helical" evidence="4">
    <location>
        <begin position="209"/>
        <end position="229"/>
    </location>
</feature>
<sequence length="437" mass="46527">MATDRAETHPDPETERERPTVDTERGEEKAQSDATKLEFDAAPDGGFEAWLVTLGAAFILFSALGFANAFGVFQEYYMTHQLRGQSPDDIAWIGSLAAFLQFAVGVVAGPTFDRFGSWLLRPATLLYVFALMMVSLCDEYWQFMLAQGVLIGAALGLLTFPALGAMSQYFDKKRGAAFGLAISGSSIGGVVIPIALSKMLNSSSLGFGWTVRILGFVMLPLLAFSCVVVKPRLPPRTTNFFIWRAFKETSFLLLIGSLFFMFIGMWTPLFYLPAYAVSKGMDATLASYLLAILNAASTFGRIIPGILADKFGRLNVFAVGGLATGMIIFCLTTATSTAALVVYAIFFGFASGTIISGASAAFTLCASKPQDAGTYMGQGMAVGSIASLIGPPVNGVLVKHYGGYWEVSVFSGVMCLVGGCIAFASKAATPKGILGRT</sequence>
<dbReference type="GO" id="GO:0016020">
    <property type="term" value="C:membrane"/>
    <property type="evidence" value="ECO:0007669"/>
    <property type="project" value="UniProtKB-SubCell"/>
</dbReference>
<evidence type="ECO:0000259" key="5">
    <source>
        <dbReference type="PROSITE" id="PS50850"/>
    </source>
</evidence>
<evidence type="ECO:0000256" key="4">
    <source>
        <dbReference type="SAM" id="Phobius"/>
    </source>
</evidence>